<dbReference type="Gene3D" id="2.120.10.80">
    <property type="entry name" value="Kelch-type beta propeller"/>
    <property type="match status" value="2"/>
</dbReference>
<evidence type="ECO:0000256" key="3">
    <source>
        <dbReference type="SAM" id="SignalP"/>
    </source>
</evidence>
<dbReference type="EMBL" id="QTJX01000001">
    <property type="protein sequence ID" value="RDY60722.1"/>
    <property type="molecule type" value="Genomic_DNA"/>
</dbReference>
<feature type="signal peptide" evidence="3">
    <location>
        <begin position="1"/>
        <end position="24"/>
    </location>
</feature>
<dbReference type="InterPro" id="IPR013783">
    <property type="entry name" value="Ig-like_fold"/>
</dbReference>
<organism evidence="5 6">
    <name type="scientific">Flagellimonas nanhaiensis</name>
    <dbReference type="NCBI Taxonomy" id="2292706"/>
    <lineage>
        <taxon>Bacteria</taxon>
        <taxon>Pseudomonadati</taxon>
        <taxon>Bacteroidota</taxon>
        <taxon>Flavobacteriia</taxon>
        <taxon>Flavobacteriales</taxon>
        <taxon>Flavobacteriaceae</taxon>
        <taxon>Flagellimonas</taxon>
    </lineage>
</organism>
<dbReference type="Pfam" id="PF01833">
    <property type="entry name" value="TIG"/>
    <property type="match status" value="1"/>
</dbReference>
<comment type="caution">
    <text evidence="5">The sequence shown here is derived from an EMBL/GenBank/DDBJ whole genome shotgun (WGS) entry which is preliminary data.</text>
</comment>
<dbReference type="InterPro" id="IPR006652">
    <property type="entry name" value="Kelch_1"/>
</dbReference>
<dbReference type="SUPFAM" id="SSF117281">
    <property type="entry name" value="Kelch motif"/>
    <property type="match status" value="1"/>
</dbReference>
<dbReference type="SMART" id="SM00612">
    <property type="entry name" value="Kelch"/>
    <property type="match status" value="2"/>
</dbReference>
<feature type="domain" description="IPT/TIG" evidence="4">
    <location>
        <begin position="37"/>
        <end position="115"/>
    </location>
</feature>
<proteinExistence type="predicted"/>
<dbReference type="RefSeq" id="WP_116182605.1">
    <property type="nucleotide sequence ID" value="NZ_QTJX01000001.1"/>
</dbReference>
<dbReference type="PROSITE" id="PS51257">
    <property type="entry name" value="PROKAR_LIPOPROTEIN"/>
    <property type="match status" value="1"/>
</dbReference>
<feature type="chain" id="PRO_5016621925" description="IPT/TIG domain-containing protein" evidence="3">
    <location>
        <begin position="25"/>
        <end position="412"/>
    </location>
</feature>
<gene>
    <name evidence="5" type="ORF">DX873_00635</name>
</gene>
<evidence type="ECO:0000256" key="2">
    <source>
        <dbReference type="ARBA" id="ARBA00022737"/>
    </source>
</evidence>
<keyword evidence="2" id="KW-0677">Repeat</keyword>
<evidence type="ECO:0000259" key="4">
    <source>
        <dbReference type="Pfam" id="PF01833"/>
    </source>
</evidence>
<dbReference type="OrthoDB" id="103335at2"/>
<evidence type="ECO:0000313" key="6">
    <source>
        <dbReference type="Proteomes" id="UP000261828"/>
    </source>
</evidence>
<dbReference type="SUPFAM" id="SSF81296">
    <property type="entry name" value="E set domains"/>
    <property type="match status" value="1"/>
</dbReference>
<keyword evidence="3" id="KW-0732">Signal</keyword>
<dbReference type="InterPro" id="IPR014756">
    <property type="entry name" value="Ig_E-set"/>
</dbReference>
<dbReference type="CDD" id="cd00603">
    <property type="entry name" value="IPT_PCSR"/>
    <property type="match status" value="1"/>
</dbReference>
<dbReference type="AlphaFoldDB" id="A0A371JSD2"/>
<dbReference type="InterPro" id="IPR002909">
    <property type="entry name" value="IPT_dom"/>
</dbReference>
<sequence>MRTHNPFISLTLSFGLLLAACSKADSPAPEEEPEVNPSIFNFSPLEGVQGTLVTLNGKNFSVEAAENTVKFNGTMAVVNTATENQLKVLVPTGASKGPISVTVAGKTATSTEDFTIKPWRQLTNFIGTKRQLAMAHAYTGKIYVGLGNGDGNATFDDILEFDPATDTWKQETIYPGSGRFGVFSFIIGSKLYIGSGNSGEGTLSKDFWSYDINTKTWAELTDLSFEPRQFSSSFVIDGKAYVYGGSNADSVSFGELWQFDPDTDTWSPMAGFENGRFAAAGFSYNNKGYVALGVNDGTSFKDLWEFDPSQGAEGIWSQKADFPGPYLVHFSNFMINDTAYIGIGYNLESNGFSKGLWSYSFATDSWAEKTAFEGSGRLWPWAIGLNGKAYMGLGRQDQTYYADIWEYDPAND</sequence>
<dbReference type="Gene3D" id="2.60.40.10">
    <property type="entry name" value="Immunoglobulins"/>
    <property type="match status" value="1"/>
</dbReference>
<dbReference type="PANTHER" id="PTHR45632">
    <property type="entry name" value="LD33804P"/>
    <property type="match status" value="1"/>
</dbReference>
<dbReference type="Proteomes" id="UP000261828">
    <property type="component" value="Unassembled WGS sequence"/>
</dbReference>
<name>A0A371JSD2_9FLAO</name>
<keyword evidence="6" id="KW-1185">Reference proteome</keyword>
<dbReference type="Pfam" id="PF24681">
    <property type="entry name" value="Kelch_KLHDC2_KLHL20_DRC7"/>
    <property type="match status" value="1"/>
</dbReference>
<keyword evidence="1" id="KW-0880">Kelch repeat</keyword>
<protein>
    <recommendedName>
        <fullName evidence="4">IPT/TIG domain-containing protein</fullName>
    </recommendedName>
</protein>
<evidence type="ECO:0000313" key="5">
    <source>
        <dbReference type="EMBL" id="RDY60722.1"/>
    </source>
</evidence>
<evidence type="ECO:0000256" key="1">
    <source>
        <dbReference type="ARBA" id="ARBA00022441"/>
    </source>
</evidence>
<dbReference type="InterPro" id="IPR015915">
    <property type="entry name" value="Kelch-typ_b-propeller"/>
</dbReference>
<reference evidence="5 6" key="1">
    <citation type="submission" date="2018-08" db="EMBL/GenBank/DDBJ databases">
        <title>Muricauda nanhaiensis sp. nov., isolated from seawater of the South China Sea.</title>
        <authorList>
            <person name="Dang Y."/>
        </authorList>
    </citation>
    <scope>NUCLEOTIDE SEQUENCE [LARGE SCALE GENOMIC DNA]</scope>
    <source>
        <strain evidence="5 6">SM1704</strain>
    </source>
</reference>
<accession>A0A371JSD2</accession>
<dbReference type="PANTHER" id="PTHR45632:SF3">
    <property type="entry name" value="KELCH-LIKE PROTEIN 32"/>
    <property type="match status" value="1"/>
</dbReference>